<dbReference type="Proteomes" id="UP001501563">
    <property type="component" value="Unassembled WGS sequence"/>
</dbReference>
<dbReference type="EMBL" id="BAAAZA010000003">
    <property type="protein sequence ID" value="GAA3852552.1"/>
    <property type="molecule type" value="Genomic_DNA"/>
</dbReference>
<proteinExistence type="predicted"/>
<protein>
    <recommendedName>
        <fullName evidence="3">Integrase</fullName>
    </recommendedName>
</protein>
<evidence type="ECO:0000313" key="2">
    <source>
        <dbReference type="Proteomes" id="UP001501563"/>
    </source>
</evidence>
<gene>
    <name evidence="1" type="ORF">GCM10022207_14120</name>
</gene>
<comment type="caution">
    <text evidence="1">The sequence shown here is derived from an EMBL/GenBank/DDBJ whole genome shotgun (WGS) entry which is preliminary data.</text>
</comment>
<keyword evidence="2" id="KW-1185">Reference proteome</keyword>
<evidence type="ECO:0008006" key="3">
    <source>
        <dbReference type="Google" id="ProtNLM"/>
    </source>
</evidence>
<name>A0ABP7JS66_9ACTN</name>
<dbReference type="RefSeq" id="WP_345546952.1">
    <property type="nucleotide sequence ID" value="NZ_BAAAZA010000003.1"/>
</dbReference>
<organism evidence="1 2">
    <name type="scientific">Streptomyces lannensis</name>
    <dbReference type="NCBI Taxonomy" id="766498"/>
    <lineage>
        <taxon>Bacteria</taxon>
        <taxon>Bacillati</taxon>
        <taxon>Actinomycetota</taxon>
        <taxon>Actinomycetes</taxon>
        <taxon>Kitasatosporales</taxon>
        <taxon>Streptomycetaceae</taxon>
        <taxon>Streptomyces</taxon>
    </lineage>
</organism>
<sequence>MTLPLGLGAPSHLVRDIVEHSALEVTRNIYAHVDLTEKRAALDRPGTLLSGE</sequence>
<reference evidence="2" key="1">
    <citation type="journal article" date="2019" name="Int. J. Syst. Evol. Microbiol.">
        <title>The Global Catalogue of Microorganisms (GCM) 10K type strain sequencing project: providing services to taxonomists for standard genome sequencing and annotation.</title>
        <authorList>
            <consortium name="The Broad Institute Genomics Platform"/>
            <consortium name="The Broad Institute Genome Sequencing Center for Infectious Disease"/>
            <person name="Wu L."/>
            <person name="Ma J."/>
        </authorList>
    </citation>
    <scope>NUCLEOTIDE SEQUENCE [LARGE SCALE GENOMIC DNA]</scope>
    <source>
        <strain evidence="2">JCM 16578</strain>
    </source>
</reference>
<accession>A0ABP7JS66</accession>
<evidence type="ECO:0000313" key="1">
    <source>
        <dbReference type="EMBL" id="GAA3852552.1"/>
    </source>
</evidence>